<dbReference type="AlphaFoldDB" id="A0A834H6M6"/>
<organism evidence="7 8">
    <name type="scientific">Rhododendron simsii</name>
    <name type="common">Sims's rhododendron</name>
    <dbReference type="NCBI Taxonomy" id="118357"/>
    <lineage>
        <taxon>Eukaryota</taxon>
        <taxon>Viridiplantae</taxon>
        <taxon>Streptophyta</taxon>
        <taxon>Embryophyta</taxon>
        <taxon>Tracheophyta</taxon>
        <taxon>Spermatophyta</taxon>
        <taxon>Magnoliopsida</taxon>
        <taxon>eudicotyledons</taxon>
        <taxon>Gunneridae</taxon>
        <taxon>Pentapetalae</taxon>
        <taxon>asterids</taxon>
        <taxon>Ericales</taxon>
        <taxon>Ericaceae</taxon>
        <taxon>Ericoideae</taxon>
        <taxon>Rhodoreae</taxon>
        <taxon>Rhododendron</taxon>
    </lineage>
</organism>
<keyword evidence="6" id="KW-0812">Transmembrane</keyword>
<dbReference type="EMBL" id="WJXA01000003">
    <property type="protein sequence ID" value="KAF7148756.1"/>
    <property type="molecule type" value="Genomic_DNA"/>
</dbReference>
<feature type="transmembrane region" description="Helical" evidence="6">
    <location>
        <begin position="54"/>
        <end position="74"/>
    </location>
</feature>
<gene>
    <name evidence="7" type="ORF">RHSIM_Rhsim03G0100300</name>
</gene>
<feature type="transmembrane region" description="Helical" evidence="6">
    <location>
        <begin position="662"/>
        <end position="689"/>
    </location>
</feature>
<proteinExistence type="predicted"/>
<dbReference type="Proteomes" id="UP000626092">
    <property type="component" value="Unassembled WGS sequence"/>
</dbReference>
<evidence type="ECO:0000313" key="7">
    <source>
        <dbReference type="EMBL" id="KAF7148756.1"/>
    </source>
</evidence>
<dbReference type="SUPFAM" id="SSF101936">
    <property type="entry name" value="DNA-binding pseudobarrel domain"/>
    <property type="match status" value="1"/>
</dbReference>
<feature type="transmembrane region" description="Helical" evidence="6">
    <location>
        <begin position="108"/>
        <end position="137"/>
    </location>
</feature>
<evidence type="ECO:0000256" key="5">
    <source>
        <dbReference type="ARBA" id="ARBA00023242"/>
    </source>
</evidence>
<name>A0A834H6M6_RHOSS</name>
<comment type="subcellular location">
    <subcellularLocation>
        <location evidence="1">Nucleus</location>
    </subcellularLocation>
</comment>
<keyword evidence="5" id="KW-0539">Nucleus</keyword>
<keyword evidence="3" id="KW-0238">DNA-binding</keyword>
<feature type="transmembrane region" description="Helical" evidence="6">
    <location>
        <begin position="696"/>
        <end position="715"/>
    </location>
</feature>
<protein>
    <submittedName>
        <fullName evidence="7">Uncharacterized protein</fullName>
    </submittedName>
</protein>
<dbReference type="Gene3D" id="2.40.330.10">
    <property type="entry name" value="DNA-binding pseudobarrel domain"/>
    <property type="match status" value="1"/>
</dbReference>
<feature type="transmembrane region" description="Helical" evidence="6">
    <location>
        <begin position="81"/>
        <end position="102"/>
    </location>
</feature>
<dbReference type="InterPro" id="IPR015300">
    <property type="entry name" value="DNA-bd_pseudobarrel_sf"/>
</dbReference>
<keyword evidence="6" id="KW-0472">Membrane</keyword>
<sequence length="915" mass="103220">MQYLGRSFSCLPCPLSPFLCISVLFLQQAPLISGFLLCVSRAFGCVISGNGSAVVSFFVPTALVWFAMLLSILGSACCHEGLGLVMASGFALCFGLWCVLNIYYYVLGVIVCVCVLHTVASVCSFELICGVVFVMVVHVPFLRWDKIPNPSPLSSTVASYYLETADGHERNYGFQLNVWLDDLVYHSFVRYNEEAVDQCWYLKKLSMLDVIEVKYSILLPFPHTPPPPGSYPLGCLHTVIELFSFLQRLPRALCQYFPADGSSAWVLLRHGKKAWSVEIVNHEFCKNWNEFRQAHQLEFDHRIVFLCKRKWIFHTTMFDKDGYELLFDWSGPAGRWQDLLPPSGNLHTACLPSILVDSHAVVKFIYFNVYGPDLRSVNVEAFNQFAAALFVQCLNHVMVVMLPTVECGYSSKVRATSSSTFAAASGSSLITARKDNLFAEQNTESDLFSNNLPQRIHGHQEMSPNHAILPGENAGSSTLPSTSISDEPCMYAIRHSIENSEREREREREREELGGSFRSSALPLAVERYSAGFVIDFVCRSSPVFLEALGVGTVRPRGFYSLSSGFFSRFRFCFHLCCRLFRWESRLESLALGMVVGFPFALAFPRIYGFCCPLPSPGSVDCSDLFCLQQLMQVFAYFGPIMCAEVNKENCLWVLHGHLTLAISPVLAFMSRVFLFFLVVFFSLFVLAVVLEDFPVCSFVLLLCLVFFGVVSLAIRQSLCLEAGAIEFAAFDSGLTKPVGRERMAWQRFQPFHQLSLYAAALFRGFLIRNSFTNLLLLTRNRDSKRSACEGILKDMEGFWHISCFCSFPRPTPSADFQDFLAFSSFPAVHEASLVVWFQLGKMVFRSTCCPRTDSILLTSSRTKYCFFHFSSHRQRLPRLLRQYFSVDGLSTWILLKHGSQVWPVEVVNHEFCSG</sequence>
<evidence type="ECO:0000313" key="8">
    <source>
        <dbReference type="Proteomes" id="UP000626092"/>
    </source>
</evidence>
<evidence type="ECO:0000256" key="3">
    <source>
        <dbReference type="ARBA" id="ARBA00023125"/>
    </source>
</evidence>
<evidence type="ECO:0000256" key="4">
    <source>
        <dbReference type="ARBA" id="ARBA00023163"/>
    </source>
</evidence>
<comment type="caution">
    <text evidence="7">The sequence shown here is derived from an EMBL/GenBank/DDBJ whole genome shotgun (WGS) entry which is preliminary data.</text>
</comment>
<keyword evidence="2" id="KW-0805">Transcription regulation</keyword>
<dbReference type="GO" id="GO:0003677">
    <property type="term" value="F:DNA binding"/>
    <property type="evidence" value="ECO:0007669"/>
    <property type="project" value="UniProtKB-KW"/>
</dbReference>
<keyword evidence="6" id="KW-1133">Transmembrane helix</keyword>
<evidence type="ECO:0000256" key="2">
    <source>
        <dbReference type="ARBA" id="ARBA00023015"/>
    </source>
</evidence>
<reference evidence="7" key="1">
    <citation type="submission" date="2019-11" db="EMBL/GenBank/DDBJ databases">
        <authorList>
            <person name="Liu Y."/>
            <person name="Hou J."/>
            <person name="Li T.-Q."/>
            <person name="Guan C.-H."/>
            <person name="Wu X."/>
            <person name="Wu H.-Z."/>
            <person name="Ling F."/>
            <person name="Zhang R."/>
            <person name="Shi X.-G."/>
            <person name="Ren J.-P."/>
            <person name="Chen E.-F."/>
            <person name="Sun J.-M."/>
        </authorList>
    </citation>
    <scope>NUCLEOTIDE SEQUENCE</scope>
    <source>
        <strain evidence="7">Adult_tree_wgs_1</strain>
        <tissue evidence="7">Leaves</tissue>
    </source>
</reference>
<accession>A0A834H6M6</accession>
<evidence type="ECO:0000256" key="1">
    <source>
        <dbReference type="ARBA" id="ARBA00004123"/>
    </source>
</evidence>
<keyword evidence="4" id="KW-0804">Transcription</keyword>
<dbReference type="GO" id="GO:0005634">
    <property type="term" value="C:nucleus"/>
    <property type="evidence" value="ECO:0007669"/>
    <property type="project" value="UniProtKB-SubCell"/>
</dbReference>
<keyword evidence="8" id="KW-1185">Reference proteome</keyword>
<evidence type="ECO:0000256" key="6">
    <source>
        <dbReference type="SAM" id="Phobius"/>
    </source>
</evidence>